<feature type="compositionally biased region" description="Polar residues" evidence="1">
    <location>
        <begin position="492"/>
        <end position="502"/>
    </location>
</feature>
<feature type="compositionally biased region" description="Low complexity" evidence="1">
    <location>
        <begin position="585"/>
        <end position="617"/>
    </location>
</feature>
<dbReference type="InterPro" id="IPR002035">
    <property type="entry name" value="VWF_A"/>
</dbReference>
<reference evidence="3 4" key="1">
    <citation type="submission" date="2019-01" db="EMBL/GenBank/DDBJ databases">
        <title>A draft genome assembly of the solar-powered sea slug Elysia chlorotica.</title>
        <authorList>
            <person name="Cai H."/>
            <person name="Li Q."/>
            <person name="Fang X."/>
            <person name="Li J."/>
            <person name="Curtis N.E."/>
            <person name="Altenburger A."/>
            <person name="Shibata T."/>
            <person name="Feng M."/>
            <person name="Maeda T."/>
            <person name="Schwartz J.A."/>
            <person name="Shigenobu S."/>
            <person name="Lundholm N."/>
            <person name="Nishiyama T."/>
            <person name="Yang H."/>
            <person name="Hasebe M."/>
            <person name="Li S."/>
            <person name="Pierce S.K."/>
            <person name="Wang J."/>
        </authorList>
    </citation>
    <scope>NUCLEOTIDE SEQUENCE [LARGE SCALE GENOMIC DNA]</scope>
    <source>
        <strain evidence="3">EC2010</strain>
        <tissue evidence="3">Whole organism of an adult</tissue>
    </source>
</reference>
<dbReference type="OrthoDB" id="299997at2759"/>
<evidence type="ECO:0000259" key="2">
    <source>
        <dbReference type="PROSITE" id="PS50234"/>
    </source>
</evidence>
<dbReference type="AlphaFoldDB" id="A0A3S1CDB9"/>
<evidence type="ECO:0000313" key="4">
    <source>
        <dbReference type="Proteomes" id="UP000271974"/>
    </source>
</evidence>
<dbReference type="Pfam" id="PF00092">
    <property type="entry name" value="VWA"/>
    <property type="match status" value="1"/>
</dbReference>
<feature type="region of interest" description="Disordered" evidence="1">
    <location>
        <begin position="585"/>
        <end position="642"/>
    </location>
</feature>
<dbReference type="Gene3D" id="3.40.50.410">
    <property type="entry name" value="von Willebrand factor, type A domain"/>
    <property type="match status" value="1"/>
</dbReference>
<comment type="caution">
    <text evidence="3">The sequence shown here is derived from an EMBL/GenBank/DDBJ whole genome shotgun (WGS) entry which is preliminary data.</text>
</comment>
<dbReference type="SMART" id="SM00327">
    <property type="entry name" value="VWA"/>
    <property type="match status" value="1"/>
</dbReference>
<dbReference type="PROSITE" id="PS50234">
    <property type="entry name" value="VWFA"/>
    <property type="match status" value="1"/>
</dbReference>
<feature type="compositionally biased region" description="Low complexity" evidence="1">
    <location>
        <begin position="527"/>
        <end position="538"/>
    </location>
</feature>
<name>A0A3S1CDB9_ELYCH</name>
<evidence type="ECO:0000313" key="3">
    <source>
        <dbReference type="EMBL" id="RUS89614.1"/>
    </source>
</evidence>
<protein>
    <recommendedName>
        <fullName evidence="2">VWFA domain-containing protein</fullName>
    </recommendedName>
</protein>
<dbReference type="SUPFAM" id="SSF53300">
    <property type="entry name" value="vWA-like"/>
    <property type="match status" value="1"/>
</dbReference>
<feature type="non-terminal residue" evidence="3">
    <location>
        <position position="1"/>
    </location>
</feature>
<dbReference type="InterPro" id="IPR036465">
    <property type="entry name" value="vWFA_dom_sf"/>
</dbReference>
<dbReference type="Proteomes" id="UP000271974">
    <property type="component" value="Unassembled WGS sequence"/>
</dbReference>
<dbReference type="InterPro" id="IPR050934">
    <property type="entry name" value="ITIH"/>
</dbReference>
<dbReference type="PANTHER" id="PTHR10338:SF108">
    <property type="entry name" value="INTER-ALPHA-TRYPSIN INHIBITOR HEAVY CHAIN H4-LIKE PROTEIN"/>
    <property type="match status" value="1"/>
</dbReference>
<accession>A0A3S1CDB9</accession>
<organism evidence="3 4">
    <name type="scientific">Elysia chlorotica</name>
    <name type="common">Eastern emerald elysia</name>
    <name type="synonym">Sea slug</name>
    <dbReference type="NCBI Taxonomy" id="188477"/>
    <lineage>
        <taxon>Eukaryota</taxon>
        <taxon>Metazoa</taxon>
        <taxon>Spiralia</taxon>
        <taxon>Lophotrochozoa</taxon>
        <taxon>Mollusca</taxon>
        <taxon>Gastropoda</taxon>
        <taxon>Heterobranchia</taxon>
        <taxon>Euthyneura</taxon>
        <taxon>Panpulmonata</taxon>
        <taxon>Sacoglossa</taxon>
        <taxon>Placobranchoidea</taxon>
        <taxon>Plakobranchidae</taxon>
        <taxon>Elysia</taxon>
    </lineage>
</organism>
<gene>
    <name evidence="3" type="ORF">EGW08_002632</name>
</gene>
<dbReference type="EMBL" id="RQTK01000051">
    <property type="protein sequence ID" value="RUS89614.1"/>
    <property type="molecule type" value="Genomic_DNA"/>
</dbReference>
<dbReference type="PANTHER" id="PTHR10338">
    <property type="entry name" value="INTER-ALPHA-TRYPSIN INHIBITOR HEAVY CHAIN FAMILY MEMBER"/>
    <property type="match status" value="1"/>
</dbReference>
<keyword evidence="4" id="KW-1185">Reference proteome</keyword>
<proteinExistence type="predicted"/>
<feature type="region of interest" description="Disordered" evidence="1">
    <location>
        <begin position="492"/>
        <end position="538"/>
    </location>
</feature>
<evidence type="ECO:0000256" key="1">
    <source>
        <dbReference type="SAM" id="MobiDB-lite"/>
    </source>
</evidence>
<dbReference type="STRING" id="188477.A0A3S1CDB9"/>
<sequence>ESAGHVRQAPRHANVFEVAVNVAAGSAVNFTLTYQELLRRRGGLYEHEIHVRPGQPVRDFRVEVHIRENRPLRFVRTPALRTDVLLSERAGPESQNVLAVVARPSPETAGVLYAPSMGDQGAGLSASFAVQYDVEHAGPRGDLLVVDGYFVHFLAPDSVPATLPKDVIFVLDVSGSMHGAKIAQLQTAMKTILAALHAKDRFNIMTFNAQVYKWKPHLVTATEDNISAAQQFVVGMRPGGMTNINAALLTALSEMEVSPGSERAAMIFFLTDGDPTVGETSPRNIARNVRNANERTVAIYSLAFGDGADYDSLKTLSAQNLGFARKIYEASDAALQVSSLYDEISAVSIKDMRITYQNESVDEFSLTKTDFPVVFNGTEIVVCGMLRGDAKSIRYAITGSEESGRLDITAQVDTEDALLTSPDQESDQLFTGPRDLSAMLERMWAYQTIRQLLGDAERQAGEADTVMGLEQQVLDLSLQYSFVTPLTSMVVTQPDQNETQEATLGESRPEGANSNGRPVKAWRSRQHSPGVPSHPGGPLHAPLSQFPGLAAQFDPDPAMAFDPQALMPMLPTSVHFLATHQPLATTTSTGQSSTTIDMAPSSTPPTTTVTPGPTFSSMKTTSRVQAASTSGPKPPPSTPGAQALPRAVFLELVTLSLGLNSQSPPLMCMVPRQWTYGNIILVSEQRASSVVLTQCPRRRCPDWPAVRGVLFQHAGGAAEVRLGLGAAWSYLASPPFTVTVLSATRLAVSGPGVHATLERTQHGQAVGYRLALNLQAQGGSDDYSGLLGSLMFRRDLRRLVKKRAAGVCRATRSQFPIMVGNHYARKFSVYRTRQNAKKSRSGKV</sequence>
<feature type="domain" description="VWFA" evidence="2">
    <location>
        <begin position="166"/>
        <end position="344"/>
    </location>
</feature>